<evidence type="ECO:0000313" key="2">
    <source>
        <dbReference type="Proteomes" id="UP000828390"/>
    </source>
</evidence>
<gene>
    <name evidence="1" type="ORF">DPMN_043314</name>
</gene>
<sequence length="95" mass="10974">MDEIQALPEVLADRVELLPDILRKSKADSTCSKYEYAFMRWRNWALSNQLGSDEILPAKAFPVALYLLSIIQTLKSQHLLFVLFMELNGCMTYMD</sequence>
<evidence type="ECO:0000313" key="1">
    <source>
        <dbReference type="EMBL" id="KAH3736741.1"/>
    </source>
</evidence>
<reference evidence="1" key="2">
    <citation type="submission" date="2020-11" db="EMBL/GenBank/DDBJ databases">
        <authorList>
            <person name="McCartney M.A."/>
            <person name="Auch B."/>
            <person name="Kono T."/>
            <person name="Mallez S."/>
            <person name="Becker A."/>
            <person name="Gohl D.M."/>
            <person name="Silverstein K.A.T."/>
            <person name="Koren S."/>
            <person name="Bechman K.B."/>
            <person name="Herman A."/>
            <person name="Abrahante J.E."/>
            <person name="Garbe J."/>
        </authorList>
    </citation>
    <scope>NUCLEOTIDE SEQUENCE</scope>
    <source>
        <strain evidence="1">Duluth1</strain>
        <tissue evidence="1">Whole animal</tissue>
    </source>
</reference>
<dbReference type="AlphaFoldDB" id="A0A9D4D079"/>
<organism evidence="1 2">
    <name type="scientific">Dreissena polymorpha</name>
    <name type="common">Zebra mussel</name>
    <name type="synonym">Mytilus polymorpha</name>
    <dbReference type="NCBI Taxonomy" id="45954"/>
    <lineage>
        <taxon>Eukaryota</taxon>
        <taxon>Metazoa</taxon>
        <taxon>Spiralia</taxon>
        <taxon>Lophotrochozoa</taxon>
        <taxon>Mollusca</taxon>
        <taxon>Bivalvia</taxon>
        <taxon>Autobranchia</taxon>
        <taxon>Heteroconchia</taxon>
        <taxon>Euheterodonta</taxon>
        <taxon>Imparidentia</taxon>
        <taxon>Neoheterodontei</taxon>
        <taxon>Myida</taxon>
        <taxon>Dreissenoidea</taxon>
        <taxon>Dreissenidae</taxon>
        <taxon>Dreissena</taxon>
    </lineage>
</organism>
<protein>
    <submittedName>
        <fullName evidence="1">Uncharacterized protein</fullName>
    </submittedName>
</protein>
<keyword evidence="2" id="KW-1185">Reference proteome</keyword>
<proteinExistence type="predicted"/>
<dbReference type="EMBL" id="JAIWYP010000011">
    <property type="protein sequence ID" value="KAH3736741.1"/>
    <property type="molecule type" value="Genomic_DNA"/>
</dbReference>
<dbReference type="SUPFAM" id="SSF47823">
    <property type="entry name" value="lambda integrase-like, N-terminal domain"/>
    <property type="match status" value="1"/>
</dbReference>
<accession>A0A9D4D079</accession>
<name>A0A9D4D079_DREPO</name>
<comment type="caution">
    <text evidence="1">The sequence shown here is derived from an EMBL/GenBank/DDBJ whole genome shotgun (WGS) entry which is preliminary data.</text>
</comment>
<dbReference type="Proteomes" id="UP000828390">
    <property type="component" value="Unassembled WGS sequence"/>
</dbReference>
<reference evidence="1" key="1">
    <citation type="journal article" date="2019" name="bioRxiv">
        <title>The Genome of the Zebra Mussel, Dreissena polymorpha: A Resource for Invasive Species Research.</title>
        <authorList>
            <person name="McCartney M.A."/>
            <person name="Auch B."/>
            <person name="Kono T."/>
            <person name="Mallez S."/>
            <person name="Zhang Y."/>
            <person name="Obille A."/>
            <person name="Becker A."/>
            <person name="Abrahante J.E."/>
            <person name="Garbe J."/>
            <person name="Badalamenti J.P."/>
            <person name="Herman A."/>
            <person name="Mangelson H."/>
            <person name="Liachko I."/>
            <person name="Sullivan S."/>
            <person name="Sone E.D."/>
            <person name="Koren S."/>
            <person name="Silverstein K.A.T."/>
            <person name="Beckman K.B."/>
            <person name="Gohl D.M."/>
        </authorList>
    </citation>
    <scope>NUCLEOTIDE SEQUENCE</scope>
    <source>
        <strain evidence="1">Duluth1</strain>
        <tissue evidence="1">Whole animal</tissue>
    </source>
</reference>